<comment type="caution">
    <text evidence="2">The sequence shown here is derived from an EMBL/GenBank/DDBJ whole genome shotgun (WGS) entry which is preliminary data.</text>
</comment>
<reference evidence="2 3" key="1">
    <citation type="submission" date="2018-04" db="EMBL/GenBank/DDBJ databases">
        <title>Brenneria corticis sp.nov.</title>
        <authorList>
            <person name="Li Y."/>
        </authorList>
    </citation>
    <scope>NUCLEOTIDE SEQUENCE [LARGE SCALE GENOMIC DNA]</scope>
    <source>
        <strain evidence="2 3">LMG 27715</strain>
    </source>
</reference>
<dbReference type="PANTHER" id="PTHR34631:SF3">
    <property type="entry name" value="ISSOD12 TRANSPOSASE TNPA_ISSOD12"/>
    <property type="match status" value="1"/>
</dbReference>
<protein>
    <submittedName>
        <fullName evidence="2">IS5 family transposase</fullName>
    </submittedName>
</protein>
<dbReference type="InterPro" id="IPR053172">
    <property type="entry name" value="Tn903_transposase"/>
</dbReference>
<dbReference type="InterPro" id="IPR053520">
    <property type="entry name" value="Transposase_Tn903"/>
</dbReference>
<evidence type="ECO:0000313" key="2">
    <source>
        <dbReference type="EMBL" id="PWC14355.1"/>
    </source>
</evidence>
<dbReference type="InterPro" id="IPR025668">
    <property type="entry name" value="Tnp_DDE_dom"/>
</dbReference>
<sequence>MAKQKFKITNWKTYNHALRQRGSLTVWVSDDATAAWYDTAEPARRGRPLRYADTAIVTALMLKNVFNLTLRALQGFIDSVFHLMNVPLRSPDYTSVSKRAKSVNVNIKPPTRGEIAHLVIDSTGLKVFGEGEWKVKKHGAEKRRVWRKLHLAVDAGTHEIVCADLLLSGVTDAQALPGLISQTHRKIKEALADGAYDVRYCHDSLKRKKIRPVIPPRSGAKYWPLERYQERNQAVAHQRLTGNNEAWKVKMGYHRRSMAETAMSRMKMMLGDRLWLRDYDAQVGEAMARVKSMNTMTRLGMPVSVRIA</sequence>
<dbReference type="OrthoDB" id="6382212at2"/>
<dbReference type="RefSeq" id="WP_109053353.1">
    <property type="nucleotide sequence ID" value="NZ_QDKJ01000003.1"/>
</dbReference>
<name>A0A2U1TY66_9GAMM</name>
<keyword evidence="3" id="KW-1185">Reference proteome</keyword>
<dbReference type="Proteomes" id="UP000245138">
    <property type="component" value="Unassembled WGS sequence"/>
</dbReference>
<dbReference type="PANTHER" id="PTHR34631">
    <property type="match status" value="1"/>
</dbReference>
<dbReference type="EMBL" id="QDKJ01000003">
    <property type="protein sequence ID" value="PWC14355.1"/>
    <property type="molecule type" value="Genomic_DNA"/>
</dbReference>
<dbReference type="NCBIfam" id="NF033579">
    <property type="entry name" value="transpos_IS5_2"/>
    <property type="match status" value="1"/>
</dbReference>
<dbReference type="AlphaFoldDB" id="A0A2U1TY66"/>
<accession>A0A2U1TY66</accession>
<evidence type="ECO:0000313" key="3">
    <source>
        <dbReference type="Proteomes" id="UP000245138"/>
    </source>
</evidence>
<organism evidence="2 3">
    <name type="scientific">Brenneria roseae subsp. americana</name>
    <dbReference type="NCBI Taxonomy" id="1508507"/>
    <lineage>
        <taxon>Bacteria</taxon>
        <taxon>Pseudomonadati</taxon>
        <taxon>Pseudomonadota</taxon>
        <taxon>Gammaproteobacteria</taxon>
        <taxon>Enterobacterales</taxon>
        <taxon>Pectobacteriaceae</taxon>
        <taxon>Brenneria</taxon>
    </lineage>
</organism>
<feature type="domain" description="Transposase DDE" evidence="1">
    <location>
        <begin position="20"/>
        <end position="130"/>
    </location>
</feature>
<gene>
    <name evidence="2" type="ORF">B4923_05515</name>
</gene>
<dbReference type="Pfam" id="PF13737">
    <property type="entry name" value="DDE_Tnp_1_5"/>
    <property type="match status" value="1"/>
</dbReference>
<evidence type="ECO:0000259" key="1">
    <source>
        <dbReference type="Pfam" id="PF13737"/>
    </source>
</evidence>
<proteinExistence type="predicted"/>